<keyword evidence="2" id="KW-1185">Reference proteome</keyword>
<sequence>MFAKLTQPDNSNSTILHASTSTSQATSRQHPHHLKNTSQPCTTEQVSQDIQTTDNYLLTPTLNNLIMAASRVSLQLQSPVAIANQALPASASMKQSVLKSTSRKYSSIDYAQFNHMHEI</sequence>
<evidence type="ECO:0000313" key="1">
    <source>
        <dbReference type="EMBL" id="CAG8563654.1"/>
    </source>
</evidence>
<organism evidence="1 2">
    <name type="scientific">Cetraspora pellucida</name>
    <dbReference type="NCBI Taxonomy" id="1433469"/>
    <lineage>
        <taxon>Eukaryota</taxon>
        <taxon>Fungi</taxon>
        <taxon>Fungi incertae sedis</taxon>
        <taxon>Mucoromycota</taxon>
        <taxon>Glomeromycotina</taxon>
        <taxon>Glomeromycetes</taxon>
        <taxon>Diversisporales</taxon>
        <taxon>Gigasporaceae</taxon>
        <taxon>Cetraspora</taxon>
    </lineage>
</organism>
<reference evidence="1" key="1">
    <citation type="submission" date="2021-06" db="EMBL/GenBank/DDBJ databases">
        <authorList>
            <person name="Kallberg Y."/>
            <person name="Tangrot J."/>
            <person name="Rosling A."/>
        </authorList>
    </citation>
    <scope>NUCLEOTIDE SEQUENCE</scope>
    <source>
        <strain evidence="1">28 12/20/2015</strain>
    </source>
</reference>
<dbReference type="Proteomes" id="UP000789366">
    <property type="component" value="Unassembled WGS sequence"/>
</dbReference>
<evidence type="ECO:0000313" key="2">
    <source>
        <dbReference type="Proteomes" id="UP000789366"/>
    </source>
</evidence>
<proteinExistence type="predicted"/>
<protein>
    <submittedName>
        <fullName evidence="1">6727_t:CDS:1</fullName>
    </submittedName>
</protein>
<accession>A0ACA9M6P1</accession>
<gene>
    <name evidence="1" type="ORF">SPELUC_LOCUS5710</name>
</gene>
<dbReference type="EMBL" id="CAJVPW010006018">
    <property type="protein sequence ID" value="CAG8563654.1"/>
    <property type="molecule type" value="Genomic_DNA"/>
</dbReference>
<name>A0ACA9M6P1_9GLOM</name>
<comment type="caution">
    <text evidence="1">The sequence shown here is derived from an EMBL/GenBank/DDBJ whole genome shotgun (WGS) entry which is preliminary data.</text>
</comment>